<keyword evidence="3 12" id="KW-0812">Transmembrane</keyword>
<reference evidence="13 14" key="1">
    <citation type="submission" date="2020-08" db="EMBL/GenBank/DDBJ databases">
        <title>Sequencing the genomes of 1000 actinobacteria strains.</title>
        <authorList>
            <person name="Klenk H.-P."/>
        </authorList>
    </citation>
    <scope>NUCLEOTIDE SEQUENCE [LARGE SCALE GENOMIC DNA]</scope>
    <source>
        <strain evidence="13 14">DSM 44936</strain>
    </source>
</reference>
<feature type="transmembrane region" description="Helical" evidence="12">
    <location>
        <begin position="240"/>
        <end position="261"/>
    </location>
</feature>
<proteinExistence type="predicted"/>
<gene>
    <name evidence="13" type="ORF">BJ992_002938</name>
</gene>
<feature type="transmembrane region" description="Helical" evidence="12">
    <location>
        <begin position="44"/>
        <end position="64"/>
    </location>
</feature>
<evidence type="ECO:0000256" key="4">
    <source>
        <dbReference type="ARBA" id="ARBA00022723"/>
    </source>
</evidence>
<evidence type="ECO:0000256" key="6">
    <source>
        <dbReference type="ARBA" id="ARBA00023002"/>
    </source>
</evidence>
<feature type="transmembrane region" description="Helical" evidence="12">
    <location>
        <begin position="273"/>
        <end position="294"/>
    </location>
</feature>
<evidence type="ECO:0000256" key="12">
    <source>
        <dbReference type="SAM" id="Phobius"/>
    </source>
</evidence>
<evidence type="ECO:0000313" key="14">
    <source>
        <dbReference type="Proteomes" id="UP000555564"/>
    </source>
</evidence>
<keyword evidence="7" id="KW-0408">Iron</keyword>
<evidence type="ECO:0000256" key="3">
    <source>
        <dbReference type="ARBA" id="ARBA00022692"/>
    </source>
</evidence>
<dbReference type="InterPro" id="IPR003780">
    <property type="entry name" value="COX15/CtaA_fam"/>
</dbReference>
<protein>
    <submittedName>
        <fullName evidence="13">Cytochrome c oxidase assembly protein subunit 15</fullName>
    </submittedName>
</protein>
<dbReference type="AlphaFoldDB" id="A0A7X0M6Q9"/>
<accession>A0A7X0M6Q9</accession>
<feature type="transmembrane region" description="Helical" evidence="12">
    <location>
        <begin position="300"/>
        <end position="320"/>
    </location>
</feature>
<evidence type="ECO:0000256" key="10">
    <source>
        <dbReference type="ARBA" id="ARBA00023157"/>
    </source>
</evidence>
<evidence type="ECO:0000256" key="11">
    <source>
        <dbReference type="ARBA" id="ARBA00023444"/>
    </source>
</evidence>
<feature type="transmembrane region" description="Helical" evidence="12">
    <location>
        <begin position="199"/>
        <end position="220"/>
    </location>
</feature>
<keyword evidence="14" id="KW-1185">Reference proteome</keyword>
<evidence type="ECO:0000256" key="7">
    <source>
        <dbReference type="ARBA" id="ARBA00023004"/>
    </source>
</evidence>
<dbReference type="GO" id="GO:0016491">
    <property type="term" value="F:oxidoreductase activity"/>
    <property type="evidence" value="ECO:0007669"/>
    <property type="project" value="UniProtKB-KW"/>
</dbReference>
<keyword evidence="5 12" id="KW-1133">Transmembrane helix</keyword>
<comment type="pathway">
    <text evidence="11">Porphyrin-containing compound metabolism.</text>
</comment>
<dbReference type="GO" id="GO:0016020">
    <property type="term" value="C:membrane"/>
    <property type="evidence" value="ECO:0007669"/>
    <property type="project" value="UniProtKB-SubCell"/>
</dbReference>
<feature type="transmembrane region" description="Helical" evidence="12">
    <location>
        <begin position="161"/>
        <end position="179"/>
    </location>
</feature>
<dbReference type="Proteomes" id="UP000555564">
    <property type="component" value="Unassembled WGS sequence"/>
</dbReference>
<keyword evidence="6" id="KW-0560">Oxidoreductase</keyword>
<dbReference type="PANTHER" id="PTHR35457">
    <property type="entry name" value="HEME A SYNTHASE"/>
    <property type="match status" value="1"/>
</dbReference>
<keyword evidence="9 12" id="KW-0472">Membrane</keyword>
<dbReference type="InterPro" id="IPR050450">
    <property type="entry name" value="COX15/CtaA_HemeA_synthase"/>
</dbReference>
<evidence type="ECO:0000256" key="2">
    <source>
        <dbReference type="ARBA" id="ARBA00022475"/>
    </source>
</evidence>
<feature type="transmembrane region" description="Helical" evidence="12">
    <location>
        <begin position="103"/>
        <end position="120"/>
    </location>
</feature>
<evidence type="ECO:0000313" key="13">
    <source>
        <dbReference type="EMBL" id="MBB6473507.1"/>
    </source>
</evidence>
<keyword evidence="4" id="KW-0479">Metal-binding</keyword>
<dbReference type="RefSeq" id="WP_343072661.1">
    <property type="nucleotide sequence ID" value="NZ_BAAALO010000065.1"/>
</dbReference>
<name>A0A7X0M6Q9_9ACTN</name>
<evidence type="ECO:0000256" key="8">
    <source>
        <dbReference type="ARBA" id="ARBA00023133"/>
    </source>
</evidence>
<evidence type="ECO:0000256" key="9">
    <source>
        <dbReference type="ARBA" id="ARBA00023136"/>
    </source>
</evidence>
<dbReference type="PANTHER" id="PTHR35457:SF1">
    <property type="entry name" value="HEME A SYNTHASE"/>
    <property type="match status" value="1"/>
</dbReference>
<keyword evidence="2" id="KW-1003">Cell membrane</keyword>
<dbReference type="Pfam" id="PF02628">
    <property type="entry name" value="COX15-CtaA"/>
    <property type="match status" value="1"/>
</dbReference>
<evidence type="ECO:0000256" key="5">
    <source>
        <dbReference type="ARBA" id="ARBA00022989"/>
    </source>
</evidence>
<dbReference type="GO" id="GO:0046872">
    <property type="term" value="F:metal ion binding"/>
    <property type="evidence" value="ECO:0007669"/>
    <property type="project" value="UniProtKB-KW"/>
</dbReference>
<keyword evidence="10" id="KW-1015">Disulfide bond</keyword>
<organism evidence="13 14">
    <name type="scientific">Sphaerisporangium rubeum</name>
    <dbReference type="NCBI Taxonomy" id="321317"/>
    <lineage>
        <taxon>Bacteria</taxon>
        <taxon>Bacillati</taxon>
        <taxon>Actinomycetota</taxon>
        <taxon>Actinomycetes</taxon>
        <taxon>Streptosporangiales</taxon>
        <taxon>Streptosporangiaceae</taxon>
        <taxon>Sphaerisporangium</taxon>
    </lineage>
</organism>
<dbReference type="GO" id="GO:0006784">
    <property type="term" value="P:heme A biosynthetic process"/>
    <property type="evidence" value="ECO:0007669"/>
    <property type="project" value="InterPro"/>
</dbReference>
<dbReference type="EMBL" id="JACHIU010000001">
    <property type="protein sequence ID" value="MBB6473507.1"/>
    <property type="molecule type" value="Genomic_DNA"/>
</dbReference>
<keyword evidence="8" id="KW-0350">Heme biosynthesis</keyword>
<evidence type="ECO:0000256" key="1">
    <source>
        <dbReference type="ARBA" id="ARBA00004141"/>
    </source>
</evidence>
<sequence length="346" mass="36753">MTAADQQQRPTTGRQAAFRDRVRGYGRDLLGSVWTPTTGSVRRWALASVVVNVGITVTGAAVRLTGSGLGCPTWPRCTPGSFVPAPHDDHSPVNMAIEFGNRLLAFLVLAVAVACVVAVWRSAPRRASLVRLAAVQPAGVLVQALWGGLVVRSLLNPVTVSVHFLLSTGMIMAAFALYARSGEGDAPPRRLVHRDIRTLGFVLTAAVFVLLVAGVVVTGTGPHSGDAAASRFTFDIETMARVHADIVWVVLGLTFALLFALHVTDSPGRARRGALVLLAVELAQGVIGYVQYWLAVPAMLVGLHVLGSALVWIATLRVVFLMRSRGPLATAASVDQELDEQARAYS</sequence>
<comment type="caution">
    <text evidence="13">The sequence shown here is derived from an EMBL/GenBank/DDBJ whole genome shotgun (WGS) entry which is preliminary data.</text>
</comment>
<feature type="transmembrane region" description="Helical" evidence="12">
    <location>
        <begin position="132"/>
        <end position="155"/>
    </location>
</feature>
<comment type="subcellular location">
    <subcellularLocation>
        <location evidence="1">Membrane</location>
        <topology evidence="1">Multi-pass membrane protein</topology>
    </subcellularLocation>
</comment>